<feature type="chain" id="PRO_5034110184" evidence="4">
    <location>
        <begin position="21"/>
        <end position="1245"/>
    </location>
</feature>
<feature type="compositionally biased region" description="Low complexity" evidence="2">
    <location>
        <begin position="324"/>
        <end position="337"/>
    </location>
</feature>
<keyword evidence="7" id="KW-0675">Receptor</keyword>
<dbReference type="InterPro" id="IPR001007">
    <property type="entry name" value="VWF_dom"/>
</dbReference>
<dbReference type="CDD" id="cd00063">
    <property type="entry name" value="FN3"/>
    <property type="match status" value="3"/>
</dbReference>
<evidence type="ECO:0000256" key="2">
    <source>
        <dbReference type="SAM" id="MobiDB-lite"/>
    </source>
</evidence>
<protein>
    <submittedName>
        <fullName evidence="7">Epidermal cell surface receptor</fullName>
    </submittedName>
</protein>
<evidence type="ECO:0000256" key="4">
    <source>
        <dbReference type="SAM" id="SignalP"/>
    </source>
</evidence>
<dbReference type="InterPro" id="IPR003961">
    <property type="entry name" value="FN3_dom"/>
</dbReference>
<sequence>MAPRTGLFLLVLAGLGLVTSDEMAGIGTKLSDSTSAVGTSTPVISTTSGERKVEPSAEPTAKNATAESVQDSLKSDDCVYKDGHHKVGDKFFDGCVGICTCVEAGVVNCVSRCPPKLYNTDSNNCREIPDPDDSCCKVTVCDEPKASSEAPEAFTKGMSEATTSASSAEVKKGRALNMTSLDDSISRLDDVTMEEDEELHKEKKDKDLSITMLSAVTTTTSEATTPTTYSTTPVTTTTTELAEESCVHGENKYKVGQTFDKGCAETCLCGKGGMITCEPKCGAPLFMAGTNKDKYCVEVPELDTNGCCVRLICSSAVEEETTSAATTTTTTSFSPTESPKPETKEPKEGCLYKNELRKTGEEFNDACEAVCTCEEAGHISCKPRCPPKVSNTTSDRCVAVPDPNDSCCMVVLCDVSIQEHDVHNAGDIEMDDVELLSASILNSTAVKLETSQVIHNFTVEVNDDKEWHTAKSIANTVTGLEPGKTYKMRIRHKGDISNEISVALPAAPKKMAMCEFKGKTYTRGEEFHDECRAFCVCGKTGVECANIECPSDFGLDVLDPHCTEWETHPPGFTPSPPHCCPEKMVCKNNGSCLYEGESYPNWSEIPSKLTGCGNRCFCESGNVTCQRVCPEVPKTPPEEMPCSAKEAVLEKIPGDDCCEYWQCPGKELVPSKPSGNKSSDSDVINTTPESIVNYMTPQKPDGHKDYHKSKPYGDTKNIFDKKEKEKEKEKEKDKKNNTKHDAMFQGPFNPNFYQQKNASKHDFVDDILSPFHLQDYAQEIKDHLKNNKSSVTDEYEDYQDNNGGIEQEQGPPGGLDPYLGFNGQFPPGFPPRSPHQESNEIKVHILEPLDETTVRLVFSVPAIFVGLHGRVELRYTSEKDNNEPSSWEQQVLAPPGDLIATPELEFELGGLEPDTFYKIKISVVLRDIQNVPSSQVLSVKTPPAATSATTLPPVIPVQVDLKAVEVNSTWAKISWRKFSDFELQFIDGVQLRYKELDGKVYAATPLIHRAVTAYTIEDLRSDATYEVGIFFIPFPGQSTELQAHNTIQISTTIENDPYKFELVLDLHHLKSSSVEVSWGGVPYPEDKYVNIFRIIYQSEGGKEDYSQFKLAKRDLASSNLVTELKPNTRYRLWLEAYLTNGRIKKSNVKDFTTKAGPLPVASTQQGKLEATPLVEAHDYYGPLIVVSILAALAIVSSLVLLLILAKKHGHNKAPITAVARKPTSHSAAYDNPSYKVDIQHETMDL</sequence>
<feature type="region of interest" description="Disordered" evidence="2">
    <location>
        <begin position="29"/>
        <end position="68"/>
    </location>
</feature>
<dbReference type="SUPFAM" id="SSF49265">
    <property type="entry name" value="Fibronectin type III"/>
    <property type="match status" value="2"/>
</dbReference>
<dbReference type="GO" id="GO:0045597">
    <property type="term" value="P:positive regulation of cell differentiation"/>
    <property type="evidence" value="ECO:0007669"/>
    <property type="project" value="TreeGrafter"/>
</dbReference>
<dbReference type="SMART" id="SM00214">
    <property type="entry name" value="VWC"/>
    <property type="match status" value="5"/>
</dbReference>
<dbReference type="PROSITE" id="PS50853">
    <property type="entry name" value="FN3"/>
    <property type="match status" value="2"/>
</dbReference>
<keyword evidence="1 4" id="KW-0732">Signal</keyword>
<dbReference type="PANTHER" id="PTHR11348">
    <property type="entry name" value="CONNECTIVE TISSUE GROWTH FACTOR-RELATED"/>
    <property type="match status" value="1"/>
</dbReference>
<organism evidence="7">
    <name type="scientific">Cacopsylla melanoneura</name>
    <dbReference type="NCBI Taxonomy" id="428564"/>
    <lineage>
        <taxon>Eukaryota</taxon>
        <taxon>Metazoa</taxon>
        <taxon>Ecdysozoa</taxon>
        <taxon>Arthropoda</taxon>
        <taxon>Hexapoda</taxon>
        <taxon>Insecta</taxon>
        <taxon>Pterygota</taxon>
        <taxon>Neoptera</taxon>
        <taxon>Paraneoptera</taxon>
        <taxon>Hemiptera</taxon>
        <taxon>Sternorrhyncha</taxon>
        <taxon>Psylloidea</taxon>
        <taxon>Psyllidae</taxon>
        <taxon>Psyllinae</taxon>
        <taxon>Cacopsylla</taxon>
    </lineage>
</organism>
<feature type="transmembrane region" description="Helical" evidence="3">
    <location>
        <begin position="1179"/>
        <end position="1204"/>
    </location>
</feature>
<dbReference type="GO" id="GO:0005615">
    <property type="term" value="C:extracellular space"/>
    <property type="evidence" value="ECO:0007669"/>
    <property type="project" value="TreeGrafter"/>
</dbReference>
<evidence type="ECO:0000259" key="5">
    <source>
        <dbReference type="PROSITE" id="PS50184"/>
    </source>
</evidence>
<accession>A0A8D8WFR6</accession>
<evidence type="ECO:0000256" key="1">
    <source>
        <dbReference type="ARBA" id="ARBA00022729"/>
    </source>
</evidence>
<feature type="domain" description="VWFC" evidence="5">
    <location>
        <begin position="512"/>
        <end position="587"/>
    </location>
</feature>
<dbReference type="Gene3D" id="2.60.40.10">
    <property type="entry name" value="Immunoglobulins"/>
    <property type="match status" value="3"/>
</dbReference>
<feature type="domain" description="Fibronectin type-III" evidence="6">
    <location>
        <begin position="1056"/>
        <end position="1156"/>
    </location>
</feature>
<dbReference type="PROSITE" id="PS50184">
    <property type="entry name" value="VWFC_2"/>
    <property type="match status" value="2"/>
</dbReference>
<feature type="domain" description="VWFC" evidence="5">
    <location>
        <begin position="590"/>
        <end position="664"/>
    </location>
</feature>
<feature type="domain" description="Fibronectin type-III" evidence="6">
    <location>
        <begin position="830"/>
        <end position="944"/>
    </location>
</feature>
<feature type="compositionally biased region" description="Basic and acidic residues" evidence="2">
    <location>
        <begin position="711"/>
        <end position="742"/>
    </location>
</feature>
<feature type="region of interest" description="Disordered" evidence="2">
    <location>
        <begin position="694"/>
        <end position="749"/>
    </location>
</feature>
<keyword evidence="3" id="KW-0472">Membrane</keyword>
<evidence type="ECO:0000256" key="3">
    <source>
        <dbReference type="SAM" id="Phobius"/>
    </source>
</evidence>
<evidence type="ECO:0000259" key="6">
    <source>
        <dbReference type="PROSITE" id="PS50853"/>
    </source>
</evidence>
<reference evidence="7" key="1">
    <citation type="submission" date="2021-05" db="EMBL/GenBank/DDBJ databases">
        <authorList>
            <person name="Alioto T."/>
            <person name="Alioto T."/>
            <person name="Gomez Garrido J."/>
        </authorList>
    </citation>
    <scope>NUCLEOTIDE SEQUENCE</scope>
</reference>
<dbReference type="PANTHER" id="PTHR11348:SF34">
    <property type="entry name" value="EPIDERMAL CELL SURFACE RECEPTOR-RELATED"/>
    <property type="match status" value="1"/>
</dbReference>
<dbReference type="InterPro" id="IPR013783">
    <property type="entry name" value="Ig-like_fold"/>
</dbReference>
<feature type="region of interest" description="Disordered" evidence="2">
    <location>
        <begin position="324"/>
        <end position="347"/>
    </location>
</feature>
<keyword evidence="3" id="KW-1133">Transmembrane helix</keyword>
<dbReference type="EMBL" id="HBUF01191799">
    <property type="protein sequence ID" value="CAG6658607.1"/>
    <property type="molecule type" value="Transcribed_RNA"/>
</dbReference>
<dbReference type="AlphaFoldDB" id="A0A8D8WFR6"/>
<proteinExistence type="predicted"/>
<name>A0A8D8WFR6_9HEMI</name>
<dbReference type="GO" id="GO:0005178">
    <property type="term" value="F:integrin binding"/>
    <property type="evidence" value="ECO:0007669"/>
    <property type="project" value="TreeGrafter"/>
</dbReference>
<feature type="compositionally biased region" description="Polar residues" evidence="2">
    <location>
        <begin position="30"/>
        <end position="48"/>
    </location>
</feature>
<feature type="signal peptide" evidence="4">
    <location>
        <begin position="1"/>
        <end position="20"/>
    </location>
</feature>
<evidence type="ECO:0000313" key="7">
    <source>
        <dbReference type="EMBL" id="CAG6658607.1"/>
    </source>
</evidence>
<dbReference type="InterPro" id="IPR036116">
    <property type="entry name" value="FN3_sf"/>
</dbReference>
<dbReference type="GO" id="GO:0007155">
    <property type="term" value="P:cell adhesion"/>
    <property type="evidence" value="ECO:0007669"/>
    <property type="project" value="TreeGrafter"/>
</dbReference>
<keyword evidence="3" id="KW-0812">Transmembrane</keyword>
<dbReference type="InterPro" id="IPR050941">
    <property type="entry name" value="CCN"/>
</dbReference>
<dbReference type="SMART" id="SM00060">
    <property type="entry name" value="FN3"/>
    <property type="match status" value="3"/>
</dbReference>